<organism evidence="2 3">
    <name type="scientific">Favolaschia claudopus</name>
    <dbReference type="NCBI Taxonomy" id="2862362"/>
    <lineage>
        <taxon>Eukaryota</taxon>
        <taxon>Fungi</taxon>
        <taxon>Dikarya</taxon>
        <taxon>Basidiomycota</taxon>
        <taxon>Agaricomycotina</taxon>
        <taxon>Agaricomycetes</taxon>
        <taxon>Agaricomycetidae</taxon>
        <taxon>Agaricales</taxon>
        <taxon>Marasmiineae</taxon>
        <taxon>Mycenaceae</taxon>
        <taxon>Favolaschia</taxon>
    </lineage>
</organism>
<accession>A0AAW0DPK6</accession>
<dbReference type="AlphaFoldDB" id="A0AAW0DPK6"/>
<feature type="compositionally biased region" description="Polar residues" evidence="1">
    <location>
        <begin position="1"/>
        <end position="11"/>
    </location>
</feature>
<proteinExistence type="predicted"/>
<feature type="region of interest" description="Disordered" evidence="1">
    <location>
        <begin position="1"/>
        <end position="28"/>
    </location>
</feature>
<dbReference type="EMBL" id="JAWWNJ010000006">
    <property type="protein sequence ID" value="KAK7053875.1"/>
    <property type="molecule type" value="Genomic_DNA"/>
</dbReference>
<gene>
    <name evidence="2" type="ORF">R3P38DRAFT_2761588</name>
</gene>
<sequence>MDNGGNSSQKGQARRTLSPAAKAAQLEASRKYRWKNEDALREKARIRMAARRQAIKDAGEKSDAYAEGVKTAHQKYRAKNSRYLAFKQRLRRQEAYIAKYGAEAYQDRSARDQARAEAARVVQGAEFPTHSF</sequence>
<dbReference type="Proteomes" id="UP001362999">
    <property type="component" value="Unassembled WGS sequence"/>
</dbReference>
<comment type="caution">
    <text evidence="2">The sequence shown here is derived from an EMBL/GenBank/DDBJ whole genome shotgun (WGS) entry which is preliminary data.</text>
</comment>
<evidence type="ECO:0000313" key="3">
    <source>
        <dbReference type="Proteomes" id="UP001362999"/>
    </source>
</evidence>
<reference evidence="2 3" key="1">
    <citation type="journal article" date="2024" name="J Genomics">
        <title>Draft genome sequencing and assembly of Favolaschia claudopus CIRM-BRFM 2984 isolated from oak limbs.</title>
        <authorList>
            <person name="Navarro D."/>
            <person name="Drula E."/>
            <person name="Chaduli D."/>
            <person name="Cazenave R."/>
            <person name="Ahrendt S."/>
            <person name="Wang J."/>
            <person name="Lipzen A."/>
            <person name="Daum C."/>
            <person name="Barry K."/>
            <person name="Grigoriev I.V."/>
            <person name="Favel A."/>
            <person name="Rosso M.N."/>
            <person name="Martin F."/>
        </authorList>
    </citation>
    <scope>NUCLEOTIDE SEQUENCE [LARGE SCALE GENOMIC DNA]</scope>
    <source>
        <strain evidence="2 3">CIRM-BRFM 2984</strain>
    </source>
</reference>
<name>A0AAW0DPK6_9AGAR</name>
<protein>
    <submittedName>
        <fullName evidence="2">Uncharacterized protein</fullName>
    </submittedName>
</protein>
<keyword evidence="3" id="KW-1185">Reference proteome</keyword>
<evidence type="ECO:0000313" key="2">
    <source>
        <dbReference type="EMBL" id="KAK7053875.1"/>
    </source>
</evidence>
<evidence type="ECO:0000256" key="1">
    <source>
        <dbReference type="SAM" id="MobiDB-lite"/>
    </source>
</evidence>